<keyword evidence="2" id="KW-0862">Zinc</keyword>
<feature type="domain" description="RING-type" evidence="3">
    <location>
        <begin position="103"/>
        <end position="138"/>
    </location>
</feature>
<keyword evidence="5" id="KW-1185">Reference proteome</keyword>
<dbReference type="GO" id="GO:0008270">
    <property type="term" value="F:zinc ion binding"/>
    <property type="evidence" value="ECO:0007669"/>
    <property type="project" value="UniProtKB-KW"/>
</dbReference>
<dbReference type="Proteomes" id="UP000887013">
    <property type="component" value="Unassembled WGS sequence"/>
</dbReference>
<keyword evidence="1" id="KW-0863">Zinc-finger</keyword>
<reference evidence="4" key="1">
    <citation type="submission" date="2020-08" db="EMBL/GenBank/DDBJ databases">
        <title>Multicomponent nature underlies the extraordinary mechanical properties of spider dragline silk.</title>
        <authorList>
            <person name="Kono N."/>
            <person name="Nakamura H."/>
            <person name="Mori M."/>
            <person name="Yoshida Y."/>
            <person name="Ohtoshi R."/>
            <person name="Malay A.D."/>
            <person name="Moran D.A.P."/>
            <person name="Tomita M."/>
            <person name="Numata K."/>
            <person name="Arakawa K."/>
        </authorList>
    </citation>
    <scope>NUCLEOTIDE SEQUENCE</scope>
</reference>
<name>A0A8X6Q2I1_NEPPI</name>
<organism evidence="4 5">
    <name type="scientific">Nephila pilipes</name>
    <name type="common">Giant wood spider</name>
    <name type="synonym">Nephila maculata</name>
    <dbReference type="NCBI Taxonomy" id="299642"/>
    <lineage>
        <taxon>Eukaryota</taxon>
        <taxon>Metazoa</taxon>
        <taxon>Ecdysozoa</taxon>
        <taxon>Arthropoda</taxon>
        <taxon>Chelicerata</taxon>
        <taxon>Arachnida</taxon>
        <taxon>Araneae</taxon>
        <taxon>Araneomorphae</taxon>
        <taxon>Entelegynae</taxon>
        <taxon>Araneoidea</taxon>
        <taxon>Nephilidae</taxon>
        <taxon>Nephila</taxon>
    </lineage>
</organism>
<proteinExistence type="predicted"/>
<keyword evidence="1" id="KW-0479">Metal-binding</keyword>
<evidence type="ECO:0000259" key="3">
    <source>
        <dbReference type="Pfam" id="PF13639"/>
    </source>
</evidence>
<dbReference type="Pfam" id="PF13639">
    <property type="entry name" value="zf-RING_2"/>
    <property type="match status" value="1"/>
</dbReference>
<protein>
    <recommendedName>
        <fullName evidence="3">RING-type domain-containing protein</fullName>
    </recommendedName>
</protein>
<accession>A0A8X6Q2I1</accession>
<dbReference type="Gene3D" id="3.30.40.10">
    <property type="entry name" value="Zinc/RING finger domain, C3HC4 (zinc finger)"/>
    <property type="match status" value="1"/>
</dbReference>
<dbReference type="AlphaFoldDB" id="A0A8X6Q2I1"/>
<sequence>MAQVGLLLPNHDELDVPNFQRLVYVEPGEFEDDAIQEAAERGYGAFFQANWTEYGKPKLYPLARATWEILGCQTMAPWIKLFQTVLDSFYADHWPNTNFETPNNCAICLLTMHWAEKTVCGHVFHLHCLMRLMDTKNSALSIDTPVPCSLIRIRRRGNERGKMGPLQKEAEWVERLDRSIDEYQSFKPILPFFSWIHSVANVEADAFHRWEEKRLFCTQLYA</sequence>
<comment type="caution">
    <text evidence="4">The sequence shown here is derived from an EMBL/GenBank/DDBJ whole genome shotgun (WGS) entry which is preliminary data.</text>
</comment>
<gene>
    <name evidence="4" type="ORF">NPIL_479011</name>
</gene>
<evidence type="ECO:0000256" key="1">
    <source>
        <dbReference type="ARBA" id="ARBA00022771"/>
    </source>
</evidence>
<dbReference type="EMBL" id="BMAW01076797">
    <property type="protein sequence ID" value="GFU03173.1"/>
    <property type="molecule type" value="Genomic_DNA"/>
</dbReference>
<evidence type="ECO:0000313" key="5">
    <source>
        <dbReference type="Proteomes" id="UP000887013"/>
    </source>
</evidence>
<evidence type="ECO:0000256" key="2">
    <source>
        <dbReference type="ARBA" id="ARBA00022833"/>
    </source>
</evidence>
<dbReference type="InterPro" id="IPR001841">
    <property type="entry name" value="Znf_RING"/>
</dbReference>
<dbReference type="SUPFAM" id="SSF57850">
    <property type="entry name" value="RING/U-box"/>
    <property type="match status" value="1"/>
</dbReference>
<dbReference type="InterPro" id="IPR013083">
    <property type="entry name" value="Znf_RING/FYVE/PHD"/>
</dbReference>
<evidence type="ECO:0000313" key="4">
    <source>
        <dbReference type="EMBL" id="GFU03173.1"/>
    </source>
</evidence>